<name>A0A6C0LUK6_9ZZZZ</name>
<dbReference type="Gene3D" id="3.30.572.10">
    <property type="entry name" value="Thymidylate synthase/dCMP hydroxymethylase domain"/>
    <property type="match status" value="1"/>
</dbReference>
<evidence type="ECO:0000259" key="4">
    <source>
        <dbReference type="Pfam" id="PF00303"/>
    </source>
</evidence>
<dbReference type="PANTHER" id="PTHR11548:SF2">
    <property type="entry name" value="THYMIDYLATE SYNTHASE"/>
    <property type="match status" value="1"/>
</dbReference>
<dbReference type="AlphaFoldDB" id="A0A6C0LUK6"/>
<dbReference type="InterPro" id="IPR000398">
    <property type="entry name" value="Thymidylate_synthase"/>
</dbReference>
<evidence type="ECO:0000313" key="5">
    <source>
        <dbReference type="EMBL" id="QHU34526.1"/>
    </source>
</evidence>
<evidence type="ECO:0000256" key="2">
    <source>
        <dbReference type="ARBA" id="ARBA00022603"/>
    </source>
</evidence>
<evidence type="ECO:0000256" key="3">
    <source>
        <dbReference type="ARBA" id="ARBA00022679"/>
    </source>
</evidence>
<reference evidence="5" key="1">
    <citation type="journal article" date="2020" name="Nature">
        <title>Giant virus diversity and host interactions through global metagenomics.</title>
        <authorList>
            <person name="Schulz F."/>
            <person name="Roux S."/>
            <person name="Paez-Espino D."/>
            <person name="Jungbluth S."/>
            <person name="Walsh D.A."/>
            <person name="Denef V.J."/>
            <person name="McMahon K.D."/>
            <person name="Konstantinidis K.T."/>
            <person name="Eloe-Fadrosh E.A."/>
            <person name="Kyrpides N.C."/>
            <person name="Woyke T."/>
        </authorList>
    </citation>
    <scope>NUCLEOTIDE SEQUENCE</scope>
    <source>
        <strain evidence="5">GVMAG-S-1016713-169</strain>
    </source>
</reference>
<dbReference type="InterPro" id="IPR036926">
    <property type="entry name" value="Thymidate_synth/dCMP_Mease_sf"/>
</dbReference>
<dbReference type="Pfam" id="PF00303">
    <property type="entry name" value="Thymidylat_synt"/>
    <property type="match status" value="1"/>
</dbReference>
<dbReference type="CDD" id="cd00351">
    <property type="entry name" value="TS_Pyrimidine_HMase"/>
    <property type="match status" value="1"/>
</dbReference>
<dbReference type="GO" id="GO:0006231">
    <property type="term" value="P:dTMP biosynthetic process"/>
    <property type="evidence" value="ECO:0007669"/>
    <property type="project" value="InterPro"/>
</dbReference>
<dbReference type="InterPro" id="IPR023451">
    <property type="entry name" value="Thymidate_synth/dCMP_Mease_dom"/>
</dbReference>
<dbReference type="GO" id="GO:0004799">
    <property type="term" value="F:thymidylate synthase activity"/>
    <property type="evidence" value="ECO:0007669"/>
    <property type="project" value="UniProtKB-EC"/>
</dbReference>
<evidence type="ECO:0000256" key="1">
    <source>
        <dbReference type="ARBA" id="ARBA00011947"/>
    </source>
</evidence>
<protein>
    <recommendedName>
        <fullName evidence="1">thymidylate synthase</fullName>
        <ecNumber evidence="1">2.1.1.45</ecNumber>
    </recommendedName>
</protein>
<sequence length="399" mass="45789">MDLIATIGGDSLQLNIIEDIQHFHTVTEGKTCINADTCGDLDTKRDNIIVTRGFEKALKTSGYVKRVYLTVVNGNHIDESHFNPAWLKGFVIVDNQETEWGCFQILERRTNSEWQYLNLLENLIFQGKEREGRNGTVLSLFTNHFTFDLREGFPLLTTKRMFTRGIIEEFLFFLRGDTNTTSLSEKKIRIWEGNTSEEFIKSRNLPYIKGVMGPMYGYQWRYFGAKYEIDEYGVPSKPSGGVDQLKNIIDMINTNPGSRRIMMTVYNPIQVDEGVLYPCHSIIIQFYVEGEYLDMFCYNRSQDTLLGVPYNIASSSLLLSVVAKITNKIPRFLNMTMGDTHLYMSHSEQAKEQISRIPYSFPTLTLSDSISMDIHSITVNDFVISEYSHYSSIKADMVI</sequence>
<dbReference type="InterPro" id="IPR045097">
    <property type="entry name" value="Thymidate_synth/dCMP_Mease"/>
</dbReference>
<keyword evidence="3" id="KW-0808">Transferase</keyword>
<dbReference type="NCBIfam" id="TIGR03284">
    <property type="entry name" value="thym_sym"/>
    <property type="match status" value="1"/>
</dbReference>
<dbReference type="EC" id="2.1.1.45" evidence="1"/>
<dbReference type="GO" id="GO:0005829">
    <property type="term" value="C:cytosol"/>
    <property type="evidence" value="ECO:0007669"/>
    <property type="project" value="TreeGrafter"/>
</dbReference>
<accession>A0A6C0LUK6</accession>
<dbReference type="GO" id="GO:0032259">
    <property type="term" value="P:methylation"/>
    <property type="evidence" value="ECO:0007669"/>
    <property type="project" value="UniProtKB-KW"/>
</dbReference>
<dbReference type="PANTHER" id="PTHR11548">
    <property type="entry name" value="THYMIDYLATE SYNTHASE 1"/>
    <property type="match status" value="1"/>
</dbReference>
<keyword evidence="2" id="KW-0489">Methyltransferase</keyword>
<dbReference type="SUPFAM" id="SSF55831">
    <property type="entry name" value="Thymidylate synthase/dCMP hydroxymethylase"/>
    <property type="match status" value="1"/>
</dbReference>
<organism evidence="5">
    <name type="scientific">viral metagenome</name>
    <dbReference type="NCBI Taxonomy" id="1070528"/>
    <lineage>
        <taxon>unclassified sequences</taxon>
        <taxon>metagenomes</taxon>
        <taxon>organismal metagenomes</taxon>
    </lineage>
</organism>
<feature type="domain" description="Thymidylate synthase/dCMP hydroxymethylase" evidence="4">
    <location>
        <begin position="115"/>
        <end position="398"/>
    </location>
</feature>
<proteinExistence type="predicted"/>
<dbReference type="GO" id="GO:0005739">
    <property type="term" value="C:mitochondrion"/>
    <property type="evidence" value="ECO:0007669"/>
    <property type="project" value="TreeGrafter"/>
</dbReference>
<dbReference type="PRINTS" id="PR00108">
    <property type="entry name" value="THYMDSNTHASE"/>
</dbReference>
<dbReference type="EMBL" id="MN740573">
    <property type="protein sequence ID" value="QHU34526.1"/>
    <property type="molecule type" value="Genomic_DNA"/>
</dbReference>